<comment type="caution">
    <text evidence="1">The sequence shown here is derived from an EMBL/GenBank/DDBJ whole genome shotgun (WGS) entry which is preliminary data.</text>
</comment>
<evidence type="ECO:0000313" key="1">
    <source>
        <dbReference type="EMBL" id="MBB4641601.1"/>
    </source>
</evidence>
<gene>
    <name evidence="1" type="ORF">HNQ99_001910</name>
</gene>
<evidence type="ECO:0008006" key="3">
    <source>
        <dbReference type="Google" id="ProtNLM"/>
    </source>
</evidence>
<keyword evidence="2" id="KW-1185">Reference proteome</keyword>
<protein>
    <recommendedName>
        <fullName evidence="3">Lipoprotein</fullName>
    </recommendedName>
</protein>
<dbReference type="PROSITE" id="PS51257">
    <property type="entry name" value="PROKAR_LIPOPROTEIN"/>
    <property type="match status" value="1"/>
</dbReference>
<proteinExistence type="predicted"/>
<dbReference type="Proteomes" id="UP000575068">
    <property type="component" value="Unassembled WGS sequence"/>
</dbReference>
<dbReference type="AlphaFoldDB" id="A0A840HV93"/>
<name>A0A840HV93_9SPHN</name>
<dbReference type="RefSeq" id="WP_184475398.1">
    <property type="nucleotide sequence ID" value="NZ_JACHOV010000006.1"/>
</dbReference>
<sequence length="248" mass="26201">MLANKLFTLSAIFALSLTGCGRDDDADRNLASLDESLTNASDPALRGALEDQIIVDPELASRSNTNAVRPPDRPGTGALPPHVLATQYDAPIGGKLFRAPKAVEAAPCPGCETSAPVTLGALARQQGQRGKGRGGCEANLQYGMGWANRLPKTFAVYPKARLMEAAGSENANCNLRAVSFVTNQPMQPVIDFYYTKALRAGFDAEHQLLNGEHVLGGVRSKDDGAYFITFAKHESGGTAVDIVANNGS</sequence>
<dbReference type="EMBL" id="JACHOV010000006">
    <property type="protein sequence ID" value="MBB4641601.1"/>
    <property type="molecule type" value="Genomic_DNA"/>
</dbReference>
<accession>A0A840HV93</accession>
<organism evidence="1 2">
    <name type="scientific">Rhizorhapis suberifaciens</name>
    <name type="common">corky root of lettuce</name>
    <dbReference type="NCBI Taxonomy" id="13656"/>
    <lineage>
        <taxon>Bacteria</taxon>
        <taxon>Pseudomonadati</taxon>
        <taxon>Pseudomonadota</taxon>
        <taxon>Alphaproteobacteria</taxon>
        <taxon>Sphingomonadales</taxon>
        <taxon>Sphingomonadaceae</taxon>
        <taxon>Rhizorhapis</taxon>
    </lineage>
</organism>
<reference evidence="1 2" key="1">
    <citation type="submission" date="2020-08" db="EMBL/GenBank/DDBJ databases">
        <title>Genomic Encyclopedia of Type Strains, Phase IV (KMG-IV): sequencing the most valuable type-strain genomes for metagenomic binning, comparative biology and taxonomic classification.</title>
        <authorList>
            <person name="Goeker M."/>
        </authorList>
    </citation>
    <scope>NUCLEOTIDE SEQUENCE [LARGE SCALE GENOMIC DNA]</scope>
    <source>
        <strain evidence="1 2">DSM 7465</strain>
    </source>
</reference>
<evidence type="ECO:0000313" key="2">
    <source>
        <dbReference type="Proteomes" id="UP000575068"/>
    </source>
</evidence>